<dbReference type="AlphaFoldDB" id="A0AA39JE17"/>
<protein>
    <submittedName>
        <fullName evidence="2">Uncharacterized protein</fullName>
    </submittedName>
</protein>
<feature type="compositionally biased region" description="Low complexity" evidence="1">
    <location>
        <begin position="356"/>
        <end position="373"/>
    </location>
</feature>
<feature type="compositionally biased region" description="Acidic residues" evidence="1">
    <location>
        <begin position="718"/>
        <end position="730"/>
    </location>
</feature>
<feature type="region of interest" description="Disordered" evidence="1">
    <location>
        <begin position="685"/>
        <end position="742"/>
    </location>
</feature>
<reference evidence="2" key="1">
    <citation type="submission" date="2023-06" db="EMBL/GenBank/DDBJ databases">
        <authorList>
            <consortium name="Lawrence Berkeley National Laboratory"/>
            <person name="Ahrendt S."/>
            <person name="Sahu N."/>
            <person name="Indic B."/>
            <person name="Wong-Bajracharya J."/>
            <person name="Merenyi Z."/>
            <person name="Ke H.-M."/>
            <person name="Monk M."/>
            <person name="Kocsube S."/>
            <person name="Drula E."/>
            <person name="Lipzen A."/>
            <person name="Balint B."/>
            <person name="Henrissat B."/>
            <person name="Andreopoulos B."/>
            <person name="Martin F.M."/>
            <person name="Harder C.B."/>
            <person name="Rigling D."/>
            <person name="Ford K.L."/>
            <person name="Foster G.D."/>
            <person name="Pangilinan J."/>
            <person name="Papanicolaou A."/>
            <person name="Barry K."/>
            <person name="LaButti K."/>
            <person name="Viragh M."/>
            <person name="Koriabine M."/>
            <person name="Yan M."/>
            <person name="Riley R."/>
            <person name="Champramary S."/>
            <person name="Plett K.L."/>
            <person name="Tsai I.J."/>
            <person name="Slot J."/>
            <person name="Sipos G."/>
            <person name="Plett J."/>
            <person name="Nagy L.G."/>
            <person name="Grigoriev I.V."/>
        </authorList>
    </citation>
    <scope>NUCLEOTIDE SEQUENCE</scope>
    <source>
        <strain evidence="2">FPL87.14</strain>
    </source>
</reference>
<feature type="region of interest" description="Disordered" evidence="1">
    <location>
        <begin position="27"/>
        <end position="150"/>
    </location>
</feature>
<evidence type="ECO:0000313" key="2">
    <source>
        <dbReference type="EMBL" id="KAK0441055.1"/>
    </source>
</evidence>
<feature type="compositionally biased region" description="Polar residues" evidence="1">
    <location>
        <begin position="308"/>
        <end position="332"/>
    </location>
</feature>
<name>A0AA39JE17_9AGAR</name>
<feature type="compositionally biased region" description="Polar residues" evidence="1">
    <location>
        <begin position="57"/>
        <end position="93"/>
    </location>
</feature>
<accession>A0AA39JE17</accession>
<dbReference type="EMBL" id="JAUEPT010000031">
    <property type="protein sequence ID" value="KAK0441055.1"/>
    <property type="molecule type" value="Genomic_DNA"/>
</dbReference>
<evidence type="ECO:0000256" key="1">
    <source>
        <dbReference type="SAM" id="MobiDB-lite"/>
    </source>
</evidence>
<feature type="region of interest" description="Disordered" evidence="1">
    <location>
        <begin position="220"/>
        <end position="288"/>
    </location>
</feature>
<feature type="compositionally biased region" description="Basic and acidic residues" evidence="1">
    <location>
        <begin position="651"/>
        <end position="664"/>
    </location>
</feature>
<dbReference type="InterPro" id="IPR018247">
    <property type="entry name" value="EF_Hand_1_Ca_BS"/>
</dbReference>
<feature type="compositionally biased region" description="Polar residues" evidence="1">
    <location>
        <begin position="27"/>
        <end position="36"/>
    </location>
</feature>
<feature type="region of interest" description="Disordered" evidence="1">
    <location>
        <begin position="308"/>
        <end position="373"/>
    </location>
</feature>
<dbReference type="PROSITE" id="PS00018">
    <property type="entry name" value="EF_HAND_1"/>
    <property type="match status" value="1"/>
</dbReference>
<comment type="caution">
    <text evidence="2">The sequence shown here is derived from an EMBL/GenBank/DDBJ whole genome shotgun (WGS) entry which is preliminary data.</text>
</comment>
<sequence length="742" mass="81089">MSSLLPPQISQDVQETPYQQQYSVDANGAPVQQNPFQPGAAHSHYSQQQERIYVDDQQGSTYSHYSQPNAPSISYQQQPESRTYSNEEWSSPSVPYPHSDTPSNSYQQSLQDTTTPVDPQSVAPSDHGTRQYISRQQQSMQQHTDDEYHDQPPEFNWPRQLYPQQPTYPDEFHRIVNTPHRFPHEAPQQFRGAPNHAVLPGGNASAGLYIEEQNRYGGLSAKAAGKRKAVDSDDDDDSRFGESSSGTMKRFRSNASTQQMLMAPPPVSHANLNTTGGMRMPSTDAVPSSRHYFKMTGMQFNADDQFEASGTQSHQHMRSTQNGSSTSRSQVQRGYYDQNDGRPQGCQAPNARYETSVSSQSVHQSSQVSGRSQHSSIRAIVLQSVSLLRELLHTRCKGQPGDRWGVANGTEIVLVRVLHQGRPGTSHYTGIASIGAPICTLRLVYNPYEKALVYRTAVKALLTMLGNHGSAVANRYTGGTSHTQNGPHGFQQSAGHFSGSSGYSLPTPARTLLQPDNGSNGFAPSTDYFSHPSGCTLPTPARTPVHPEAAVQTQNGFQPSTGYFAGPSGHSLPTSAHTPAQPVPIQAPPSVPTITVEDTDRTGTLSVDDFWSTAPVQSESPRVRIAGSGEDEPGLPISLADHPTTLLPDGKQADTVDEQAKTEEETNGGTLEVITDMPWYKEHVASTSTTSVEDPSTTDDDGATDDKEYHRVYNEFMVNDDEEGDSDGDGDSLFGSPLRRRR</sequence>
<feature type="region of interest" description="Disordered" evidence="1">
    <location>
        <begin position="478"/>
        <end position="543"/>
    </location>
</feature>
<feature type="compositionally biased region" description="Low complexity" evidence="1">
    <location>
        <begin position="130"/>
        <end position="142"/>
    </location>
</feature>
<feature type="compositionally biased region" description="Polar residues" evidence="1">
    <location>
        <begin position="514"/>
        <end position="523"/>
    </location>
</feature>
<keyword evidence="3" id="KW-1185">Reference proteome</keyword>
<gene>
    <name evidence="2" type="ORF">EV421DRAFT_1736960</name>
</gene>
<feature type="region of interest" description="Disordered" evidence="1">
    <location>
        <begin position="556"/>
        <end position="667"/>
    </location>
</feature>
<organism evidence="2 3">
    <name type="scientific">Armillaria borealis</name>
    <dbReference type="NCBI Taxonomy" id="47425"/>
    <lineage>
        <taxon>Eukaryota</taxon>
        <taxon>Fungi</taxon>
        <taxon>Dikarya</taxon>
        <taxon>Basidiomycota</taxon>
        <taxon>Agaricomycotina</taxon>
        <taxon>Agaricomycetes</taxon>
        <taxon>Agaricomycetidae</taxon>
        <taxon>Agaricales</taxon>
        <taxon>Marasmiineae</taxon>
        <taxon>Physalacriaceae</taxon>
        <taxon>Armillaria</taxon>
    </lineage>
</organism>
<feature type="compositionally biased region" description="Pro residues" evidence="1">
    <location>
        <begin position="581"/>
        <end position="591"/>
    </location>
</feature>
<feature type="compositionally biased region" description="Polar residues" evidence="1">
    <location>
        <begin position="241"/>
        <end position="260"/>
    </location>
</feature>
<evidence type="ECO:0000313" key="3">
    <source>
        <dbReference type="Proteomes" id="UP001175226"/>
    </source>
</evidence>
<feature type="compositionally biased region" description="Polar residues" evidence="1">
    <location>
        <begin position="478"/>
        <end position="504"/>
    </location>
</feature>
<feature type="compositionally biased region" description="Basic and acidic residues" evidence="1">
    <location>
        <begin position="704"/>
        <end position="713"/>
    </location>
</feature>
<dbReference type="Proteomes" id="UP001175226">
    <property type="component" value="Unassembled WGS sequence"/>
</dbReference>
<proteinExistence type="predicted"/>
<feature type="compositionally biased region" description="Polar residues" evidence="1">
    <location>
        <begin position="685"/>
        <end position="695"/>
    </location>
</feature>
<feature type="compositionally biased region" description="Polar residues" evidence="1">
    <location>
        <begin position="100"/>
        <end position="118"/>
    </location>
</feature>